<dbReference type="InterPro" id="IPR009057">
    <property type="entry name" value="Homeodomain-like_sf"/>
</dbReference>
<feature type="domain" description="HTH araC/xylS-type" evidence="3">
    <location>
        <begin position="212"/>
        <end position="310"/>
    </location>
</feature>
<comment type="caution">
    <text evidence="4">The sequence shown here is derived from an EMBL/GenBank/DDBJ whole genome shotgun (WGS) entry which is preliminary data.</text>
</comment>
<evidence type="ECO:0000313" key="4">
    <source>
        <dbReference type="EMBL" id="KXF74761.1"/>
    </source>
</evidence>
<organism evidence="4 5">
    <name type="scientific">Paramesorhizobium deserti</name>
    <dbReference type="NCBI Taxonomy" id="1494590"/>
    <lineage>
        <taxon>Bacteria</taxon>
        <taxon>Pseudomonadati</taxon>
        <taxon>Pseudomonadota</taxon>
        <taxon>Alphaproteobacteria</taxon>
        <taxon>Hyphomicrobiales</taxon>
        <taxon>Phyllobacteriaceae</taxon>
        <taxon>Paramesorhizobium</taxon>
    </lineage>
</organism>
<keyword evidence="1" id="KW-0805">Transcription regulation</keyword>
<dbReference type="PANTHER" id="PTHR43130:SF3">
    <property type="entry name" value="HTH-TYPE TRANSCRIPTIONAL REGULATOR RV1931C"/>
    <property type="match status" value="1"/>
</dbReference>
<dbReference type="AlphaFoldDB" id="A0A135HNH3"/>
<accession>A0A135HNH3</accession>
<dbReference type="SUPFAM" id="SSF46689">
    <property type="entry name" value="Homeodomain-like"/>
    <property type="match status" value="2"/>
</dbReference>
<dbReference type="STRING" id="1494590.ATN84_23055"/>
<dbReference type="GO" id="GO:0043565">
    <property type="term" value="F:sequence-specific DNA binding"/>
    <property type="evidence" value="ECO:0007669"/>
    <property type="project" value="InterPro"/>
</dbReference>
<dbReference type="RefSeq" id="WP_068885332.1">
    <property type="nucleotide sequence ID" value="NZ_LNTU01000041.1"/>
</dbReference>
<evidence type="ECO:0000313" key="5">
    <source>
        <dbReference type="Proteomes" id="UP000070107"/>
    </source>
</evidence>
<sequence length="319" mass="34756">MSRSIGVLIYPGFELLDAAGPISAFGNANLFAPEAYSISVFALKPGPVVSDSGAAMYAPPLPMASLDTLIVVGGMDWRVPAHCAQTMAWFKTAARRARRVTSVCTGAFVLAEAGLLNGHRATTHWNYCAELARCFPQVRVEPDRIFINRDKVWTSAGVTAGIDLALALIGEDLGEDVARRTAQELVVYHRRPGGQSQLSALIEMDRQDGRFAKLLDWMRSHLSEPLTINHLADQAAMSPRHFSRAFAAETGLTPAKAVERLRVEAARVRVESSSDPIDHIGIAVGFTDPERMRRAFVRAFGQPPQSLRRAARGADSARH</sequence>
<evidence type="ECO:0000256" key="1">
    <source>
        <dbReference type="ARBA" id="ARBA00023015"/>
    </source>
</evidence>
<dbReference type="PROSITE" id="PS01124">
    <property type="entry name" value="HTH_ARAC_FAMILY_2"/>
    <property type="match status" value="1"/>
</dbReference>
<dbReference type="Proteomes" id="UP000070107">
    <property type="component" value="Unassembled WGS sequence"/>
</dbReference>
<dbReference type="Pfam" id="PF01965">
    <property type="entry name" value="DJ-1_PfpI"/>
    <property type="match status" value="1"/>
</dbReference>
<dbReference type="CDD" id="cd03137">
    <property type="entry name" value="GATase1_AraC_1"/>
    <property type="match status" value="1"/>
</dbReference>
<dbReference type="EMBL" id="LNTU01000041">
    <property type="protein sequence ID" value="KXF74761.1"/>
    <property type="molecule type" value="Genomic_DNA"/>
</dbReference>
<protein>
    <submittedName>
        <fullName evidence="4">AraC family transcriptional regulator</fullName>
    </submittedName>
</protein>
<dbReference type="OrthoDB" id="186587at2"/>
<evidence type="ECO:0000256" key="2">
    <source>
        <dbReference type="ARBA" id="ARBA00023163"/>
    </source>
</evidence>
<gene>
    <name evidence="4" type="ORF">ATN84_23055</name>
</gene>
<keyword evidence="2" id="KW-0804">Transcription</keyword>
<dbReference type="InterPro" id="IPR018060">
    <property type="entry name" value="HTH_AraC"/>
</dbReference>
<keyword evidence="5" id="KW-1185">Reference proteome</keyword>
<name>A0A135HNH3_9HYPH</name>
<dbReference type="InterPro" id="IPR052158">
    <property type="entry name" value="INH-QAR"/>
</dbReference>
<evidence type="ECO:0000259" key="3">
    <source>
        <dbReference type="PROSITE" id="PS01124"/>
    </source>
</evidence>
<dbReference type="PANTHER" id="PTHR43130">
    <property type="entry name" value="ARAC-FAMILY TRANSCRIPTIONAL REGULATOR"/>
    <property type="match status" value="1"/>
</dbReference>
<dbReference type="SMART" id="SM00342">
    <property type="entry name" value="HTH_ARAC"/>
    <property type="match status" value="1"/>
</dbReference>
<reference evidence="4 5" key="1">
    <citation type="submission" date="2015-11" db="EMBL/GenBank/DDBJ databases">
        <title>Draft genome sequence of Paramesorhizobium deserti A-3-E, a strain highly resistant to diverse beta-lactam antibiotics.</title>
        <authorList>
            <person name="Lv R."/>
            <person name="Yang X."/>
            <person name="Fang N."/>
            <person name="Guo J."/>
            <person name="Luo X."/>
            <person name="Peng F."/>
            <person name="Yang R."/>
            <person name="Cui Y."/>
            <person name="Fang C."/>
            <person name="Song Y."/>
        </authorList>
    </citation>
    <scope>NUCLEOTIDE SEQUENCE [LARGE SCALE GENOMIC DNA]</scope>
    <source>
        <strain evidence="4 5">A-3-E</strain>
    </source>
</reference>
<dbReference type="Gene3D" id="3.40.50.880">
    <property type="match status" value="1"/>
</dbReference>
<dbReference type="Pfam" id="PF12833">
    <property type="entry name" value="HTH_18"/>
    <property type="match status" value="1"/>
</dbReference>
<proteinExistence type="predicted"/>
<dbReference type="InterPro" id="IPR002818">
    <property type="entry name" value="DJ-1/PfpI"/>
</dbReference>
<dbReference type="GO" id="GO:0003700">
    <property type="term" value="F:DNA-binding transcription factor activity"/>
    <property type="evidence" value="ECO:0007669"/>
    <property type="project" value="InterPro"/>
</dbReference>
<dbReference type="SUPFAM" id="SSF52317">
    <property type="entry name" value="Class I glutamine amidotransferase-like"/>
    <property type="match status" value="1"/>
</dbReference>
<dbReference type="InterPro" id="IPR029062">
    <property type="entry name" value="Class_I_gatase-like"/>
</dbReference>
<dbReference type="Gene3D" id="1.10.10.60">
    <property type="entry name" value="Homeodomain-like"/>
    <property type="match status" value="1"/>
</dbReference>